<protein>
    <submittedName>
        <fullName evidence="5">Long-chain fatty acid--CoA ligase</fullName>
    </submittedName>
</protein>
<accession>A0AAU0URJ4</accession>
<evidence type="ECO:0000313" key="5">
    <source>
        <dbReference type="EMBL" id="WRO22837.1"/>
    </source>
</evidence>
<dbReference type="GO" id="GO:0031956">
    <property type="term" value="F:medium-chain fatty acid-CoA ligase activity"/>
    <property type="evidence" value="ECO:0007669"/>
    <property type="project" value="TreeGrafter"/>
</dbReference>
<dbReference type="CDD" id="cd05936">
    <property type="entry name" value="FC-FACS_FadD_like"/>
    <property type="match status" value="1"/>
</dbReference>
<comment type="similarity">
    <text evidence="1">Belongs to the ATP-dependent AMP-binding enzyme family.</text>
</comment>
<dbReference type="Proteomes" id="UP001329915">
    <property type="component" value="Chromosome"/>
</dbReference>
<dbReference type="RefSeq" id="WP_366922233.1">
    <property type="nucleotide sequence ID" value="NZ_CP121694.1"/>
</dbReference>
<dbReference type="Gene3D" id="3.30.300.30">
    <property type="match status" value="1"/>
</dbReference>
<reference evidence="5 6" key="1">
    <citation type="submission" date="2023-04" db="EMBL/GenBank/DDBJ databases">
        <authorList>
            <person name="Hsu D."/>
        </authorList>
    </citation>
    <scope>NUCLEOTIDE SEQUENCE [LARGE SCALE GENOMIC DNA]</scope>
    <source>
        <strain evidence="5 6">MK1</strain>
    </source>
</reference>
<dbReference type="Pfam" id="PF00501">
    <property type="entry name" value="AMP-binding"/>
    <property type="match status" value="1"/>
</dbReference>
<feature type="domain" description="AMP-dependent synthetase/ligase" evidence="3">
    <location>
        <begin position="8"/>
        <end position="367"/>
    </location>
</feature>
<dbReference type="GO" id="GO:0006631">
    <property type="term" value="P:fatty acid metabolic process"/>
    <property type="evidence" value="ECO:0007669"/>
    <property type="project" value="TreeGrafter"/>
</dbReference>
<dbReference type="FunFam" id="3.30.300.30:FF:000008">
    <property type="entry name" value="2,3-dihydroxybenzoate-AMP ligase"/>
    <property type="match status" value="1"/>
</dbReference>
<organism evidence="5 6">
    <name type="scientific">Metallumcola ferriviriculae</name>
    <dbReference type="NCBI Taxonomy" id="3039180"/>
    <lineage>
        <taxon>Bacteria</taxon>
        <taxon>Bacillati</taxon>
        <taxon>Bacillota</taxon>
        <taxon>Clostridia</taxon>
        <taxon>Neomoorellales</taxon>
        <taxon>Desulfitibacteraceae</taxon>
        <taxon>Metallumcola</taxon>
    </lineage>
</organism>
<dbReference type="Pfam" id="PF13193">
    <property type="entry name" value="AMP-binding_C"/>
    <property type="match status" value="1"/>
</dbReference>
<keyword evidence="2 5" id="KW-0436">Ligase</keyword>
<dbReference type="PANTHER" id="PTHR43201:SF5">
    <property type="entry name" value="MEDIUM-CHAIN ACYL-COA LIGASE ACSF2, MITOCHONDRIAL"/>
    <property type="match status" value="1"/>
</dbReference>
<evidence type="ECO:0000259" key="4">
    <source>
        <dbReference type="Pfam" id="PF13193"/>
    </source>
</evidence>
<dbReference type="InterPro" id="IPR042099">
    <property type="entry name" value="ANL_N_sf"/>
</dbReference>
<dbReference type="EMBL" id="CP121694">
    <property type="protein sequence ID" value="WRO22837.1"/>
    <property type="molecule type" value="Genomic_DNA"/>
</dbReference>
<dbReference type="NCBIfam" id="NF004837">
    <property type="entry name" value="PRK06187.1"/>
    <property type="match status" value="1"/>
</dbReference>
<dbReference type="Gene3D" id="3.40.50.12780">
    <property type="entry name" value="N-terminal domain of ligase-like"/>
    <property type="match status" value="1"/>
</dbReference>
<evidence type="ECO:0000256" key="1">
    <source>
        <dbReference type="ARBA" id="ARBA00006432"/>
    </source>
</evidence>
<dbReference type="PANTHER" id="PTHR43201">
    <property type="entry name" value="ACYL-COA SYNTHETASE"/>
    <property type="match status" value="1"/>
</dbReference>
<dbReference type="InterPro" id="IPR020845">
    <property type="entry name" value="AMP-binding_CS"/>
</dbReference>
<dbReference type="AlphaFoldDB" id="A0AAU0URJ4"/>
<feature type="domain" description="AMP-binding enzyme C-terminal" evidence="4">
    <location>
        <begin position="417"/>
        <end position="492"/>
    </location>
</feature>
<dbReference type="InterPro" id="IPR025110">
    <property type="entry name" value="AMP-bd_C"/>
</dbReference>
<dbReference type="KEGG" id="dbc:MFMK1_002678"/>
<dbReference type="PROSITE" id="PS00455">
    <property type="entry name" value="AMP_BINDING"/>
    <property type="match status" value="1"/>
</dbReference>
<evidence type="ECO:0000259" key="3">
    <source>
        <dbReference type="Pfam" id="PF00501"/>
    </source>
</evidence>
<gene>
    <name evidence="5" type="ORF">MFMK1_002678</name>
</gene>
<sequence>MNFISSWERVAEKTPNKNALEFEGRKISYREFLNMARTVGRRLEGFGVTKGDRVVLMLDNTPEFVIAYFGIILAQAVIVPVNPRYRQREVQVIIEDCQPKVLITTADNVTMIEAIQQQVNSIENIFITDSANIEGILNWEQLLKPVLGSGQNQVKDDDVIEFLYTSGTTGIPKGAMLSHTNLYSNAVEFARILEFSADERSLVLAPIYHSAAQTCVMNATLVSGGTLVLKDRWISAEDTLQAFQDKKITFFFGPPTMYAFILNHPELPKYDVSALRVAFTGAASLPEGVFNRFKEVFGFEIVEGYGLSEASPVVATNPFRGAKKLGSVGQAFPGVDIKIVDSDDNEVPTGTVGEITCHGPNVMQGYYQKPDETKQSLKDGWLHTGDMGYVDEDGYYYIVDRKKDMIIRGGLNIYPREVEEVLYSHPKVLEAAVIGVPHSDMGEVPKAVIVLKDSIKSSADDIRGYCREQLSSYKVPQFFEFVTELPKTSTGKILKRELRKQGKSSNSHSNSV</sequence>
<dbReference type="SUPFAM" id="SSF56801">
    <property type="entry name" value="Acetyl-CoA synthetase-like"/>
    <property type="match status" value="1"/>
</dbReference>
<evidence type="ECO:0000313" key="6">
    <source>
        <dbReference type="Proteomes" id="UP001329915"/>
    </source>
</evidence>
<proteinExistence type="inferred from homology"/>
<dbReference type="InterPro" id="IPR045851">
    <property type="entry name" value="AMP-bd_C_sf"/>
</dbReference>
<keyword evidence="6" id="KW-1185">Reference proteome</keyword>
<evidence type="ECO:0000256" key="2">
    <source>
        <dbReference type="ARBA" id="ARBA00022598"/>
    </source>
</evidence>
<name>A0AAU0URJ4_9FIRM</name>
<dbReference type="InterPro" id="IPR000873">
    <property type="entry name" value="AMP-dep_synth/lig_dom"/>
</dbReference>